<evidence type="ECO:0000313" key="4">
    <source>
        <dbReference type="Proteomes" id="UP000308549"/>
    </source>
</evidence>
<dbReference type="OrthoDB" id="3896123at2759"/>
<keyword evidence="2" id="KW-0732">Signal</keyword>
<feature type="chain" id="PRO_5020665353" evidence="2">
    <location>
        <begin position="18"/>
        <end position="233"/>
    </location>
</feature>
<feature type="region of interest" description="Disordered" evidence="1">
    <location>
        <begin position="17"/>
        <end position="38"/>
    </location>
</feature>
<dbReference type="EMBL" id="NAJL01000016">
    <property type="protein sequence ID" value="TKA28888.1"/>
    <property type="molecule type" value="Genomic_DNA"/>
</dbReference>
<name>A0A4U0U1Z9_9PEZI</name>
<evidence type="ECO:0000256" key="2">
    <source>
        <dbReference type="SAM" id="SignalP"/>
    </source>
</evidence>
<keyword evidence="4" id="KW-1185">Reference proteome</keyword>
<reference evidence="3 4" key="1">
    <citation type="submission" date="2017-03" db="EMBL/GenBank/DDBJ databases">
        <title>Genomes of endolithic fungi from Antarctica.</title>
        <authorList>
            <person name="Coleine C."/>
            <person name="Masonjones S."/>
            <person name="Stajich J.E."/>
        </authorList>
    </citation>
    <scope>NUCLEOTIDE SEQUENCE [LARGE SCALE GENOMIC DNA]</scope>
    <source>
        <strain evidence="3 4">CCFEE 6315</strain>
    </source>
</reference>
<comment type="caution">
    <text evidence="3">The sequence shown here is derived from an EMBL/GenBank/DDBJ whole genome shotgun (WGS) entry which is preliminary data.</text>
</comment>
<protein>
    <submittedName>
        <fullName evidence="3">Uncharacterized protein</fullName>
    </submittedName>
</protein>
<accession>A0A4U0U1Z9</accession>
<dbReference type="Proteomes" id="UP000308549">
    <property type="component" value="Unassembled WGS sequence"/>
</dbReference>
<evidence type="ECO:0000313" key="3">
    <source>
        <dbReference type="EMBL" id="TKA28888.1"/>
    </source>
</evidence>
<evidence type="ECO:0000256" key="1">
    <source>
        <dbReference type="SAM" id="MobiDB-lite"/>
    </source>
</evidence>
<feature type="signal peptide" evidence="2">
    <location>
        <begin position="1"/>
        <end position="17"/>
    </location>
</feature>
<dbReference type="AlphaFoldDB" id="A0A4U0U1Z9"/>
<sequence length="233" mass="25042">MLFLLLMGLSVLATSQALSKPSPPLPSNFPPTTSLTRSPLTQHLAGIPTSTTTEPQPTLPPSVVAPTSYTYPYTVTTPTTAYRAPTFQTSAPIPSCAGTIAAMCPSLEGQTCVDALGQKYGILCRTRFSGIVITTSGKKFLMEREEDFEGLMRRDVEEGEEGEGADGKGEFEEVGVLERRDYQGNFTNCVGSCDGYAADTCVGVYYEHGYCMAYDMVTGTFNSPYGMAALRQS</sequence>
<organism evidence="3 4">
    <name type="scientific">Salinomyces thailandicus</name>
    <dbReference type="NCBI Taxonomy" id="706561"/>
    <lineage>
        <taxon>Eukaryota</taxon>
        <taxon>Fungi</taxon>
        <taxon>Dikarya</taxon>
        <taxon>Ascomycota</taxon>
        <taxon>Pezizomycotina</taxon>
        <taxon>Dothideomycetes</taxon>
        <taxon>Dothideomycetidae</taxon>
        <taxon>Mycosphaerellales</taxon>
        <taxon>Teratosphaeriaceae</taxon>
        <taxon>Salinomyces</taxon>
    </lineage>
</organism>
<gene>
    <name evidence="3" type="ORF">B0A50_03299</name>
</gene>
<proteinExistence type="predicted"/>